<evidence type="ECO:0000256" key="5">
    <source>
        <dbReference type="ARBA" id="ARBA00022989"/>
    </source>
</evidence>
<feature type="transmembrane region" description="Helical" evidence="7">
    <location>
        <begin position="173"/>
        <end position="196"/>
    </location>
</feature>
<dbReference type="InterPro" id="IPR010920">
    <property type="entry name" value="LSM_dom_sf"/>
</dbReference>
<proteinExistence type="inferred from homology"/>
<feature type="domain" description="Mechanosensitive ion channel MscS" evidence="8">
    <location>
        <begin position="184"/>
        <end position="249"/>
    </location>
</feature>
<keyword evidence="5 7" id="KW-1133">Transmembrane helix</keyword>
<dbReference type="OrthoDB" id="9799209at2"/>
<gene>
    <name evidence="10" type="ORF">C7I55_01995</name>
</gene>
<organism evidence="10 11">
    <name type="scientific">Allosphingosinicella deserti</name>
    <dbReference type="NCBI Taxonomy" id="2116704"/>
    <lineage>
        <taxon>Bacteria</taxon>
        <taxon>Pseudomonadati</taxon>
        <taxon>Pseudomonadota</taxon>
        <taxon>Alphaproteobacteria</taxon>
        <taxon>Sphingomonadales</taxon>
        <taxon>Sphingomonadaceae</taxon>
        <taxon>Allosphingosinicella</taxon>
    </lineage>
</organism>
<dbReference type="SUPFAM" id="SSF50182">
    <property type="entry name" value="Sm-like ribonucleoproteins"/>
    <property type="match status" value="1"/>
</dbReference>
<evidence type="ECO:0000313" key="11">
    <source>
        <dbReference type="Proteomes" id="UP000241167"/>
    </source>
</evidence>
<evidence type="ECO:0000256" key="1">
    <source>
        <dbReference type="ARBA" id="ARBA00004651"/>
    </source>
</evidence>
<evidence type="ECO:0000256" key="7">
    <source>
        <dbReference type="SAM" id="Phobius"/>
    </source>
</evidence>
<dbReference type="Gene3D" id="2.30.30.60">
    <property type="match status" value="1"/>
</dbReference>
<feature type="domain" description="Mechanosensitive ion channel MscS C-terminal" evidence="9">
    <location>
        <begin position="258"/>
        <end position="341"/>
    </location>
</feature>
<feature type="transmembrane region" description="Helical" evidence="7">
    <location>
        <begin position="29"/>
        <end position="48"/>
    </location>
</feature>
<dbReference type="InterPro" id="IPR023408">
    <property type="entry name" value="MscS_beta-dom_sf"/>
</dbReference>
<reference evidence="10 11" key="1">
    <citation type="submission" date="2018-03" db="EMBL/GenBank/DDBJ databases">
        <title>The draft genome of Sphingosinicella sp. GL-C-18.</title>
        <authorList>
            <person name="Liu L."/>
            <person name="Li L."/>
            <person name="Liang L."/>
            <person name="Zhang X."/>
            <person name="Wang T."/>
        </authorList>
    </citation>
    <scope>NUCLEOTIDE SEQUENCE [LARGE SCALE GENOMIC DNA]</scope>
    <source>
        <strain evidence="10 11">GL-C-18</strain>
    </source>
</reference>
<evidence type="ECO:0000313" key="10">
    <source>
        <dbReference type="EMBL" id="PSJ43617.1"/>
    </source>
</evidence>
<dbReference type="InterPro" id="IPR011014">
    <property type="entry name" value="MscS_channel_TM-2"/>
</dbReference>
<dbReference type="Pfam" id="PF00924">
    <property type="entry name" value="MS_channel_2nd"/>
    <property type="match status" value="1"/>
</dbReference>
<evidence type="ECO:0000259" key="8">
    <source>
        <dbReference type="Pfam" id="PF00924"/>
    </source>
</evidence>
<dbReference type="SUPFAM" id="SSF82861">
    <property type="entry name" value="Mechanosensitive channel protein MscS (YggB), transmembrane region"/>
    <property type="match status" value="1"/>
</dbReference>
<comment type="caution">
    <text evidence="10">The sequence shown here is derived from an EMBL/GenBank/DDBJ whole genome shotgun (WGS) entry which is preliminary data.</text>
</comment>
<dbReference type="PANTHER" id="PTHR30347">
    <property type="entry name" value="POTASSIUM CHANNEL RELATED"/>
    <property type="match status" value="1"/>
</dbReference>
<dbReference type="InterPro" id="IPR011066">
    <property type="entry name" value="MscS_channel_C_sf"/>
</dbReference>
<feature type="transmembrane region" description="Helical" evidence="7">
    <location>
        <begin position="138"/>
        <end position="161"/>
    </location>
</feature>
<dbReference type="Proteomes" id="UP000241167">
    <property type="component" value="Unassembled WGS sequence"/>
</dbReference>
<evidence type="ECO:0000259" key="9">
    <source>
        <dbReference type="Pfam" id="PF21082"/>
    </source>
</evidence>
<keyword evidence="11" id="KW-1185">Reference proteome</keyword>
<dbReference type="EMBL" id="PXYI01000001">
    <property type="protein sequence ID" value="PSJ43617.1"/>
    <property type="molecule type" value="Genomic_DNA"/>
</dbReference>
<evidence type="ECO:0000256" key="4">
    <source>
        <dbReference type="ARBA" id="ARBA00022692"/>
    </source>
</evidence>
<keyword evidence="4 7" id="KW-0812">Transmembrane</keyword>
<evidence type="ECO:0000256" key="6">
    <source>
        <dbReference type="ARBA" id="ARBA00023136"/>
    </source>
</evidence>
<sequence length="367" mass="39402">MCDLTRYLIFALLLAIILNADAWRPLGEIVLGIAIAGGCALFVLGILRGLAMPRLIAFLLAAVTFVALLTRAVGGLKPVTDTLNRVGFDAGSMRISLLSLVQIAVTVAALYAIVKLLNRIIATSIRRASGFDPTQQLLAQKLASVAIVIAAFFIGIDVLGIDLTALTVFSGAFGLAIGFGLQKTFGNLMAGIILLMDRSIKPGDVIVVGEAVGHVNKIGVRAVSIVTRDGKEHLIPNENLMTQEVENWSYSSRDVRVHIPVGVAYSCDLALAQRLMVEAAAASDRVLDAPAPKVWLTAFGENSVNHDILIWLKDPEAGIGSVRSEILNRLWVLFKENGVELPFPQRDVRVKEWPASLPVTAGQQTQP</sequence>
<dbReference type="SUPFAM" id="SSF82689">
    <property type="entry name" value="Mechanosensitive channel protein MscS (YggB), C-terminal domain"/>
    <property type="match status" value="1"/>
</dbReference>
<keyword evidence="6 7" id="KW-0472">Membrane</keyword>
<comment type="subcellular location">
    <subcellularLocation>
        <location evidence="1">Cell membrane</location>
        <topology evidence="1">Multi-pass membrane protein</topology>
    </subcellularLocation>
</comment>
<dbReference type="PANTHER" id="PTHR30347:SF1">
    <property type="entry name" value="MECHANOSENSITIVE CHANNEL MSCK"/>
    <property type="match status" value="1"/>
</dbReference>
<name>A0A2P7R070_9SPHN</name>
<feature type="transmembrane region" description="Helical" evidence="7">
    <location>
        <begin position="94"/>
        <end position="117"/>
    </location>
</feature>
<dbReference type="InterPro" id="IPR052702">
    <property type="entry name" value="MscS-like_channel"/>
</dbReference>
<dbReference type="AlphaFoldDB" id="A0A2P7R070"/>
<accession>A0A2P7R070</accession>
<dbReference type="Gene3D" id="3.30.70.100">
    <property type="match status" value="1"/>
</dbReference>
<dbReference type="GO" id="GO:0008381">
    <property type="term" value="F:mechanosensitive monoatomic ion channel activity"/>
    <property type="evidence" value="ECO:0007669"/>
    <property type="project" value="UniProtKB-ARBA"/>
</dbReference>
<dbReference type="InterPro" id="IPR049278">
    <property type="entry name" value="MS_channel_C"/>
</dbReference>
<evidence type="ECO:0000256" key="3">
    <source>
        <dbReference type="ARBA" id="ARBA00022475"/>
    </source>
</evidence>
<keyword evidence="3" id="KW-1003">Cell membrane</keyword>
<feature type="transmembrane region" description="Helical" evidence="7">
    <location>
        <begin position="7"/>
        <end position="23"/>
    </location>
</feature>
<protein>
    <submittedName>
        <fullName evidence="10">Mechanosensitive ion channel protein MscS</fullName>
    </submittedName>
</protein>
<dbReference type="Gene3D" id="1.10.287.1260">
    <property type="match status" value="1"/>
</dbReference>
<comment type="similarity">
    <text evidence="2">Belongs to the MscS (TC 1.A.23) family.</text>
</comment>
<feature type="transmembrane region" description="Helical" evidence="7">
    <location>
        <begin position="55"/>
        <end position="74"/>
    </location>
</feature>
<dbReference type="InterPro" id="IPR006685">
    <property type="entry name" value="MscS_channel_2nd"/>
</dbReference>
<dbReference type="GO" id="GO:0005886">
    <property type="term" value="C:plasma membrane"/>
    <property type="evidence" value="ECO:0007669"/>
    <property type="project" value="UniProtKB-SubCell"/>
</dbReference>
<dbReference type="Pfam" id="PF21082">
    <property type="entry name" value="MS_channel_3rd"/>
    <property type="match status" value="1"/>
</dbReference>
<evidence type="ECO:0000256" key="2">
    <source>
        <dbReference type="ARBA" id="ARBA00008017"/>
    </source>
</evidence>